<dbReference type="Proteomes" id="UP000229500">
    <property type="component" value="Unassembled WGS sequence"/>
</dbReference>
<gene>
    <name evidence="2" type="ORF">COU96_01970</name>
</gene>
<evidence type="ECO:0000313" key="2">
    <source>
        <dbReference type="EMBL" id="PJE69036.1"/>
    </source>
</evidence>
<dbReference type="AlphaFoldDB" id="A0A2M8L5G5"/>
<dbReference type="PROSITE" id="PS00409">
    <property type="entry name" value="PROKAR_NTER_METHYL"/>
    <property type="match status" value="1"/>
</dbReference>
<dbReference type="Pfam" id="PF07963">
    <property type="entry name" value="N_methyl"/>
    <property type="match status" value="1"/>
</dbReference>
<comment type="caution">
    <text evidence="2">The sequence shown here is derived from an EMBL/GenBank/DDBJ whole genome shotgun (WGS) entry which is preliminary data.</text>
</comment>
<dbReference type="NCBIfam" id="TIGR02532">
    <property type="entry name" value="IV_pilin_GFxxxE"/>
    <property type="match status" value="1"/>
</dbReference>
<accession>A0A2M8L5G5</accession>
<evidence type="ECO:0000256" key="1">
    <source>
        <dbReference type="SAM" id="Phobius"/>
    </source>
</evidence>
<proteinExistence type="predicted"/>
<keyword evidence="1" id="KW-0812">Transmembrane</keyword>
<dbReference type="EMBL" id="PFEL01000073">
    <property type="protein sequence ID" value="PJE69036.1"/>
    <property type="molecule type" value="Genomic_DNA"/>
</dbReference>
<sequence length="159" mass="17645">MRQFNNLTIKQKGVSLIEMLVAVTVFAITVGAISGIFISAIRSQRRILATQELLDQTSYVLEYMGRALRMARKDAAGSCITVGNNYENPSGDTSKIKFIAIREDGEFCWEFSRQLDGTVYRIQERGKIGTAGETTSFLTSNKLQVNSLKFNLSGESESD</sequence>
<name>A0A2M8L5G5_9BACT</name>
<evidence type="ECO:0008006" key="4">
    <source>
        <dbReference type="Google" id="ProtNLM"/>
    </source>
</evidence>
<keyword evidence="1" id="KW-1133">Transmembrane helix</keyword>
<reference evidence="3" key="1">
    <citation type="submission" date="2017-09" db="EMBL/GenBank/DDBJ databases">
        <title>Depth-based differentiation of microbial function through sediment-hosted aquifers and enrichment of novel symbionts in the deep terrestrial subsurface.</title>
        <authorList>
            <person name="Probst A.J."/>
            <person name="Ladd B."/>
            <person name="Jarett J.K."/>
            <person name="Geller-Mcgrath D.E."/>
            <person name="Sieber C.M.K."/>
            <person name="Emerson J.B."/>
            <person name="Anantharaman K."/>
            <person name="Thomas B.C."/>
            <person name="Malmstrom R."/>
            <person name="Stieglmeier M."/>
            <person name="Klingl A."/>
            <person name="Woyke T."/>
            <person name="Ryan C.M."/>
            <person name="Banfield J.F."/>
        </authorList>
    </citation>
    <scope>NUCLEOTIDE SEQUENCE [LARGE SCALE GENOMIC DNA]</scope>
</reference>
<keyword evidence="1" id="KW-0472">Membrane</keyword>
<protein>
    <recommendedName>
        <fullName evidence="4">Prepilin-type N-terminal cleavage/methylation domain-containing protein</fullName>
    </recommendedName>
</protein>
<dbReference type="InterPro" id="IPR012902">
    <property type="entry name" value="N_methyl_site"/>
</dbReference>
<feature type="transmembrane region" description="Helical" evidence="1">
    <location>
        <begin position="20"/>
        <end position="41"/>
    </location>
</feature>
<organism evidence="2 3">
    <name type="scientific">Candidatus Shapirobacteria bacterium CG10_big_fil_rev_8_21_14_0_10_38_14</name>
    <dbReference type="NCBI Taxonomy" id="1974483"/>
    <lineage>
        <taxon>Bacteria</taxon>
        <taxon>Candidatus Shapironibacteriota</taxon>
    </lineage>
</organism>
<feature type="non-terminal residue" evidence="2">
    <location>
        <position position="159"/>
    </location>
</feature>
<evidence type="ECO:0000313" key="3">
    <source>
        <dbReference type="Proteomes" id="UP000229500"/>
    </source>
</evidence>